<proteinExistence type="predicted"/>
<sequence length="240" mass="25991">MEHKDTGNELPIIAVSCQVPAQPIPRSSALSLQAGGVADERRVSLTPALSRKETVSEPRQLSAAAPWGSTGSGLNIRPVFSSRRRKKTDMINPPKHLNELGCFSPSVYQYGQFQPVLCLVSGSVSWEGPGMAGPRMEESQGVPGEWPGFGLMGMGWEDPVSLLPQGSALVEAHGNEGAVFLREFALIRRDDLPEESSPEDTGSNKPEDPVRPCFPNVLLLAHQLPPFLSLMSAVIYHLQK</sequence>
<reference evidence="1" key="1">
    <citation type="journal article" date="2023" name="Science">
        <title>Genome structures resolve the early diversification of teleost fishes.</title>
        <authorList>
            <person name="Parey E."/>
            <person name="Louis A."/>
            <person name="Montfort J."/>
            <person name="Bouchez O."/>
            <person name="Roques C."/>
            <person name="Iampietro C."/>
            <person name="Lluch J."/>
            <person name="Castinel A."/>
            <person name="Donnadieu C."/>
            <person name="Desvignes T."/>
            <person name="Floi Bucao C."/>
            <person name="Jouanno E."/>
            <person name="Wen M."/>
            <person name="Mejri S."/>
            <person name="Dirks R."/>
            <person name="Jansen H."/>
            <person name="Henkel C."/>
            <person name="Chen W.J."/>
            <person name="Zahm M."/>
            <person name="Cabau C."/>
            <person name="Klopp C."/>
            <person name="Thompson A.W."/>
            <person name="Robinson-Rechavi M."/>
            <person name="Braasch I."/>
            <person name="Lecointre G."/>
            <person name="Bobe J."/>
            <person name="Postlethwait J.H."/>
            <person name="Berthelot C."/>
            <person name="Roest Crollius H."/>
            <person name="Guiguen Y."/>
        </authorList>
    </citation>
    <scope>NUCLEOTIDE SEQUENCE</scope>
    <source>
        <strain evidence="1">WJC10195</strain>
    </source>
</reference>
<name>A0A9Q1JCY2_SYNKA</name>
<gene>
    <name evidence="1" type="ORF">SKAU_G00028840</name>
</gene>
<evidence type="ECO:0000313" key="1">
    <source>
        <dbReference type="EMBL" id="KAJ8382106.1"/>
    </source>
</evidence>
<evidence type="ECO:0000313" key="2">
    <source>
        <dbReference type="Proteomes" id="UP001152622"/>
    </source>
</evidence>
<dbReference type="Proteomes" id="UP001152622">
    <property type="component" value="Chromosome 1"/>
</dbReference>
<accession>A0A9Q1JCY2</accession>
<protein>
    <submittedName>
        <fullName evidence="1">Uncharacterized protein</fullName>
    </submittedName>
</protein>
<organism evidence="1 2">
    <name type="scientific">Synaphobranchus kaupii</name>
    <name type="common">Kaup's arrowtooth eel</name>
    <dbReference type="NCBI Taxonomy" id="118154"/>
    <lineage>
        <taxon>Eukaryota</taxon>
        <taxon>Metazoa</taxon>
        <taxon>Chordata</taxon>
        <taxon>Craniata</taxon>
        <taxon>Vertebrata</taxon>
        <taxon>Euteleostomi</taxon>
        <taxon>Actinopterygii</taxon>
        <taxon>Neopterygii</taxon>
        <taxon>Teleostei</taxon>
        <taxon>Anguilliformes</taxon>
        <taxon>Synaphobranchidae</taxon>
        <taxon>Synaphobranchus</taxon>
    </lineage>
</organism>
<dbReference type="AlphaFoldDB" id="A0A9Q1JCY2"/>
<comment type="caution">
    <text evidence="1">The sequence shown here is derived from an EMBL/GenBank/DDBJ whole genome shotgun (WGS) entry which is preliminary data.</text>
</comment>
<dbReference type="EMBL" id="JAINUF010000001">
    <property type="protein sequence ID" value="KAJ8382106.1"/>
    <property type="molecule type" value="Genomic_DNA"/>
</dbReference>
<dbReference type="OrthoDB" id="9428842at2759"/>
<keyword evidence="2" id="KW-1185">Reference proteome</keyword>